<dbReference type="PANTHER" id="PTHR43328:SF1">
    <property type="entry name" value="N-ACETYLTRANSFERASE DOMAIN-CONTAINING PROTEIN"/>
    <property type="match status" value="1"/>
</dbReference>
<dbReference type="EMBL" id="JACAZF010000004">
    <property type="protein sequence ID" value="KAF7307558.1"/>
    <property type="molecule type" value="Genomic_DNA"/>
</dbReference>
<dbReference type="InterPro" id="IPR000182">
    <property type="entry name" value="GNAT_dom"/>
</dbReference>
<evidence type="ECO:0000313" key="2">
    <source>
        <dbReference type="EMBL" id="KAF7307558.1"/>
    </source>
</evidence>
<gene>
    <name evidence="2" type="ORF">MIND_00550600</name>
</gene>
<keyword evidence="2" id="KW-0808">Transferase</keyword>
<comment type="caution">
    <text evidence="2">The sequence shown here is derived from an EMBL/GenBank/DDBJ whole genome shotgun (WGS) entry which is preliminary data.</text>
</comment>
<dbReference type="RefSeq" id="XP_037222577.1">
    <property type="nucleotide sequence ID" value="XM_037362285.1"/>
</dbReference>
<organism evidence="2 3">
    <name type="scientific">Mycena indigotica</name>
    <dbReference type="NCBI Taxonomy" id="2126181"/>
    <lineage>
        <taxon>Eukaryota</taxon>
        <taxon>Fungi</taxon>
        <taxon>Dikarya</taxon>
        <taxon>Basidiomycota</taxon>
        <taxon>Agaricomycotina</taxon>
        <taxon>Agaricomycetes</taxon>
        <taxon>Agaricomycetidae</taxon>
        <taxon>Agaricales</taxon>
        <taxon>Marasmiineae</taxon>
        <taxon>Mycenaceae</taxon>
        <taxon>Mycena</taxon>
    </lineage>
</organism>
<proteinExistence type="predicted"/>
<keyword evidence="3" id="KW-1185">Reference proteome</keyword>
<sequence>MLHPNHQFHPLEVLPTTGEPILRLKGKGHENIVLTPPRARDAQYIVPILDDERVHPWISSVPHPYKLEDAEWWLGRVVPPSNAFLAELEALKDKTNPVIVDACPVRAIRELREDGSDVFLGDLVIDLAGQWWELEGSGFTEQEVPIRGEEPDIWTIGDYLAPSHHGRGIMSDALQTLIQEWAIPRMGVRKMVVTTLKDNKASVRVFEKCGFSFRKTIEDAIEVRGERRGVHVLEWNHG</sequence>
<feature type="domain" description="N-acetyltransferase" evidence="1">
    <location>
        <begin position="32"/>
        <end position="211"/>
    </location>
</feature>
<dbReference type="OrthoDB" id="630895at2759"/>
<name>A0A8H6SX28_9AGAR</name>
<dbReference type="PANTHER" id="PTHR43328">
    <property type="entry name" value="ACETYLTRANSFERASE-RELATED"/>
    <property type="match status" value="1"/>
</dbReference>
<evidence type="ECO:0000259" key="1">
    <source>
        <dbReference type="Pfam" id="PF13302"/>
    </source>
</evidence>
<dbReference type="Proteomes" id="UP000636479">
    <property type="component" value="Unassembled WGS sequence"/>
</dbReference>
<protein>
    <submittedName>
        <fullName evidence="2">N-acetyltransferase domain-containing protein</fullName>
    </submittedName>
</protein>
<dbReference type="Gene3D" id="3.40.630.30">
    <property type="match status" value="1"/>
</dbReference>
<dbReference type="GeneID" id="59344801"/>
<dbReference type="GO" id="GO:0016747">
    <property type="term" value="F:acyltransferase activity, transferring groups other than amino-acyl groups"/>
    <property type="evidence" value="ECO:0007669"/>
    <property type="project" value="InterPro"/>
</dbReference>
<reference evidence="2" key="1">
    <citation type="submission" date="2020-05" db="EMBL/GenBank/DDBJ databases">
        <title>Mycena genomes resolve the evolution of fungal bioluminescence.</title>
        <authorList>
            <person name="Tsai I.J."/>
        </authorList>
    </citation>
    <scope>NUCLEOTIDE SEQUENCE</scope>
    <source>
        <strain evidence="2">171206Taipei</strain>
    </source>
</reference>
<dbReference type="AlphaFoldDB" id="A0A8H6SX28"/>
<dbReference type="Pfam" id="PF13302">
    <property type="entry name" value="Acetyltransf_3"/>
    <property type="match status" value="1"/>
</dbReference>
<evidence type="ECO:0000313" key="3">
    <source>
        <dbReference type="Proteomes" id="UP000636479"/>
    </source>
</evidence>
<dbReference type="SUPFAM" id="SSF55729">
    <property type="entry name" value="Acyl-CoA N-acyltransferases (Nat)"/>
    <property type="match status" value="1"/>
</dbReference>
<accession>A0A8H6SX28</accession>
<dbReference type="InterPro" id="IPR016181">
    <property type="entry name" value="Acyl_CoA_acyltransferase"/>
</dbReference>